<dbReference type="OrthoDB" id="10025005at2759"/>
<dbReference type="InterPro" id="IPR027359">
    <property type="entry name" value="Volt_channel_dom_sf"/>
</dbReference>
<keyword evidence="11" id="KW-0407">Ion channel</keyword>
<evidence type="ECO:0000256" key="3">
    <source>
        <dbReference type="ARBA" id="ARBA00022538"/>
    </source>
</evidence>
<dbReference type="SMART" id="SM00225">
    <property type="entry name" value="BTB"/>
    <property type="match status" value="1"/>
</dbReference>
<evidence type="ECO:0000256" key="8">
    <source>
        <dbReference type="ARBA" id="ARBA00022989"/>
    </source>
</evidence>
<dbReference type="PANTHER" id="PTHR11537:SF252">
    <property type="entry name" value="POTASSIUM VOLTAGE-GATED CHANNEL PROTEIN SHAW"/>
    <property type="match status" value="1"/>
</dbReference>
<organism evidence="15 16">
    <name type="scientific">Dreissena polymorpha</name>
    <name type="common">Zebra mussel</name>
    <name type="synonym">Mytilus polymorpha</name>
    <dbReference type="NCBI Taxonomy" id="45954"/>
    <lineage>
        <taxon>Eukaryota</taxon>
        <taxon>Metazoa</taxon>
        <taxon>Spiralia</taxon>
        <taxon>Lophotrochozoa</taxon>
        <taxon>Mollusca</taxon>
        <taxon>Bivalvia</taxon>
        <taxon>Autobranchia</taxon>
        <taxon>Heteroconchia</taxon>
        <taxon>Euheterodonta</taxon>
        <taxon>Imparidentia</taxon>
        <taxon>Neoheterodontei</taxon>
        <taxon>Myida</taxon>
        <taxon>Dreissenoidea</taxon>
        <taxon>Dreissenidae</taxon>
        <taxon>Dreissena</taxon>
    </lineage>
</organism>
<accession>A0A9D4LK48</accession>
<dbReference type="InterPro" id="IPR003974">
    <property type="entry name" value="K_chnl_volt-dep_Kv3"/>
</dbReference>
<dbReference type="Gene3D" id="1.10.287.70">
    <property type="match status" value="1"/>
</dbReference>
<feature type="transmembrane region" description="Helical" evidence="13">
    <location>
        <begin position="303"/>
        <end position="325"/>
    </location>
</feature>
<dbReference type="PRINTS" id="PR00169">
    <property type="entry name" value="KCHANNEL"/>
</dbReference>
<dbReference type="GO" id="GO:0051260">
    <property type="term" value="P:protein homooligomerization"/>
    <property type="evidence" value="ECO:0007669"/>
    <property type="project" value="InterPro"/>
</dbReference>
<feature type="transmembrane region" description="Helical" evidence="13">
    <location>
        <begin position="403"/>
        <end position="422"/>
    </location>
</feature>
<keyword evidence="4 13" id="KW-0812">Transmembrane</keyword>
<feature type="transmembrane region" description="Helical" evidence="13">
    <location>
        <begin position="376"/>
        <end position="397"/>
    </location>
</feature>
<sequence>MRGSRPTPSQSLYQGHMLTGIKRSSTKSIKLPDIDLSAMGTKGRECLTFNVGGVRFQTLRQTMNAAGSRTRLCNAEFLQAFYDEERGEYFFDRDPNMFLATLNYLRTGELHLPSFVCGPAAKIELEFWGVQQYKIEQCCWINYNEWNSAQDALKRLEHDRKVNLLPCDTRASSGLTFWQRWRPRVWRFMNRTNSSTGAKVFGYMSLLFVVLSIFSFMAETTHPFEYYTQHQVQITANQSNNSDEINVITSSNTSSTSQGDETDTQLTRTKHPALKIIDIICLSYFIIEYVARLTFSPKKLKHATSLLAVIDLLAILPDLIETIIYNAKPELKESVEAVGYITIIRVVRVLRIFRLVRHSAGLWILIYTLKASFSEFMLLFWFMTLGILVFSSLVYFVDDQTTFVSIPAGFWWALITMTTVGYGDMYPVTVLGKIVGSFCAMAGVLMIGFTVPSLVNNFMLYYRHIQFAMHMDKFEKEYKAAQEDKRKFAETNGQCNSENIDSVNYMGNVFLKENAQATDHDKIKGNDINHVKTTTKSKEEEALLQTGVNTELNVLTE</sequence>
<keyword evidence="3" id="KW-0633">Potassium transport</keyword>
<feature type="transmembrane region" description="Helical" evidence="13">
    <location>
        <begin position="434"/>
        <end position="455"/>
    </location>
</feature>
<evidence type="ECO:0000256" key="7">
    <source>
        <dbReference type="ARBA" id="ARBA00022958"/>
    </source>
</evidence>
<feature type="domain" description="BTB" evidence="14">
    <location>
        <begin position="45"/>
        <end position="145"/>
    </location>
</feature>
<dbReference type="PRINTS" id="PR01491">
    <property type="entry name" value="KVCHANNEL"/>
</dbReference>
<dbReference type="FunFam" id="1.10.287.70:FF:000002">
    <property type="entry name" value="Potassium voltage-gated channel subfamily a member"/>
    <property type="match status" value="1"/>
</dbReference>
<dbReference type="InterPro" id="IPR005821">
    <property type="entry name" value="Ion_trans_dom"/>
</dbReference>
<dbReference type="Pfam" id="PF02214">
    <property type="entry name" value="BTB_2"/>
    <property type="match status" value="1"/>
</dbReference>
<evidence type="ECO:0000256" key="6">
    <source>
        <dbReference type="ARBA" id="ARBA00022882"/>
    </source>
</evidence>
<dbReference type="GO" id="GO:0001508">
    <property type="term" value="P:action potential"/>
    <property type="evidence" value="ECO:0007669"/>
    <property type="project" value="TreeGrafter"/>
</dbReference>
<dbReference type="Proteomes" id="UP000828390">
    <property type="component" value="Unassembled WGS sequence"/>
</dbReference>
<dbReference type="InterPro" id="IPR003131">
    <property type="entry name" value="T1-type_BTB"/>
</dbReference>
<dbReference type="InterPro" id="IPR011333">
    <property type="entry name" value="SKP1/BTB/POZ_sf"/>
</dbReference>
<evidence type="ECO:0000256" key="1">
    <source>
        <dbReference type="ARBA" id="ARBA00004141"/>
    </source>
</evidence>
<evidence type="ECO:0000259" key="14">
    <source>
        <dbReference type="SMART" id="SM00225"/>
    </source>
</evidence>
<comment type="caution">
    <text evidence="15">The sequence shown here is derived from an EMBL/GenBank/DDBJ whole genome shotgun (WGS) entry which is preliminary data.</text>
</comment>
<feature type="region of interest" description="Disordered" evidence="12">
    <location>
        <begin position="245"/>
        <end position="265"/>
    </location>
</feature>
<dbReference type="SUPFAM" id="SSF54695">
    <property type="entry name" value="POZ domain"/>
    <property type="match status" value="1"/>
</dbReference>
<keyword evidence="7" id="KW-0630">Potassium</keyword>
<evidence type="ECO:0000313" key="15">
    <source>
        <dbReference type="EMBL" id="KAH3860048.1"/>
    </source>
</evidence>
<dbReference type="InterPro" id="IPR000210">
    <property type="entry name" value="BTB/POZ_dom"/>
</dbReference>
<keyword evidence="9" id="KW-0406">Ion transport</keyword>
<evidence type="ECO:0000256" key="13">
    <source>
        <dbReference type="SAM" id="Phobius"/>
    </source>
</evidence>
<dbReference type="PRINTS" id="PR01498">
    <property type="entry name" value="SHAWCHANNEL"/>
</dbReference>
<evidence type="ECO:0000313" key="16">
    <source>
        <dbReference type="Proteomes" id="UP000828390"/>
    </source>
</evidence>
<dbReference type="Pfam" id="PF00520">
    <property type="entry name" value="Ion_trans"/>
    <property type="match status" value="1"/>
</dbReference>
<reference evidence="15" key="2">
    <citation type="submission" date="2020-11" db="EMBL/GenBank/DDBJ databases">
        <authorList>
            <person name="McCartney M.A."/>
            <person name="Auch B."/>
            <person name="Kono T."/>
            <person name="Mallez S."/>
            <person name="Becker A."/>
            <person name="Gohl D.M."/>
            <person name="Silverstein K.A.T."/>
            <person name="Koren S."/>
            <person name="Bechman K.B."/>
            <person name="Herman A."/>
            <person name="Abrahante J.E."/>
            <person name="Garbe J."/>
        </authorList>
    </citation>
    <scope>NUCLEOTIDE SEQUENCE</scope>
    <source>
        <strain evidence="15">Duluth1</strain>
        <tissue evidence="15">Whole animal</tissue>
    </source>
</reference>
<evidence type="ECO:0000256" key="10">
    <source>
        <dbReference type="ARBA" id="ARBA00023136"/>
    </source>
</evidence>
<dbReference type="SUPFAM" id="SSF81324">
    <property type="entry name" value="Voltage-gated potassium channels"/>
    <property type="match status" value="1"/>
</dbReference>
<keyword evidence="5" id="KW-0631">Potassium channel</keyword>
<keyword evidence="16" id="KW-1185">Reference proteome</keyword>
<dbReference type="PANTHER" id="PTHR11537">
    <property type="entry name" value="VOLTAGE-GATED POTASSIUM CHANNEL"/>
    <property type="match status" value="1"/>
</dbReference>
<protein>
    <recommendedName>
        <fullName evidence="14">BTB domain-containing protein</fullName>
    </recommendedName>
</protein>
<feature type="transmembrane region" description="Helical" evidence="13">
    <location>
        <begin position="200"/>
        <end position="218"/>
    </location>
</feature>
<name>A0A9D4LK48_DREPO</name>
<evidence type="ECO:0000256" key="4">
    <source>
        <dbReference type="ARBA" id="ARBA00022692"/>
    </source>
</evidence>
<evidence type="ECO:0000256" key="12">
    <source>
        <dbReference type="SAM" id="MobiDB-lite"/>
    </source>
</evidence>
<reference evidence="15" key="1">
    <citation type="journal article" date="2019" name="bioRxiv">
        <title>The Genome of the Zebra Mussel, Dreissena polymorpha: A Resource for Invasive Species Research.</title>
        <authorList>
            <person name="McCartney M.A."/>
            <person name="Auch B."/>
            <person name="Kono T."/>
            <person name="Mallez S."/>
            <person name="Zhang Y."/>
            <person name="Obille A."/>
            <person name="Becker A."/>
            <person name="Abrahante J.E."/>
            <person name="Garbe J."/>
            <person name="Badalamenti J.P."/>
            <person name="Herman A."/>
            <person name="Mangelson H."/>
            <person name="Liachko I."/>
            <person name="Sullivan S."/>
            <person name="Sone E.D."/>
            <person name="Koren S."/>
            <person name="Silverstein K.A.T."/>
            <person name="Beckman K.B."/>
            <person name="Gohl D.M."/>
        </authorList>
    </citation>
    <scope>NUCLEOTIDE SEQUENCE</scope>
    <source>
        <strain evidence="15">Duluth1</strain>
        <tissue evidence="15">Whole animal</tissue>
    </source>
</reference>
<dbReference type="InterPro" id="IPR003968">
    <property type="entry name" value="K_chnl_volt-dep_Kv"/>
</dbReference>
<evidence type="ECO:0000256" key="11">
    <source>
        <dbReference type="ARBA" id="ARBA00023303"/>
    </source>
</evidence>
<keyword evidence="2" id="KW-0813">Transport</keyword>
<feature type="transmembrane region" description="Helical" evidence="13">
    <location>
        <begin position="273"/>
        <end position="291"/>
    </location>
</feature>
<dbReference type="EMBL" id="JAIWYP010000002">
    <property type="protein sequence ID" value="KAH3860048.1"/>
    <property type="molecule type" value="Genomic_DNA"/>
</dbReference>
<gene>
    <name evidence="15" type="ORF">DPMN_022941</name>
</gene>
<dbReference type="AlphaFoldDB" id="A0A9D4LK48"/>
<evidence type="ECO:0000256" key="5">
    <source>
        <dbReference type="ARBA" id="ARBA00022826"/>
    </source>
</evidence>
<dbReference type="Gene3D" id="1.20.120.350">
    <property type="entry name" value="Voltage-gated potassium channels. Chain C"/>
    <property type="match status" value="1"/>
</dbReference>
<comment type="subcellular location">
    <subcellularLocation>
        <location evidence="1">Membrane</location>
        <topology evidence="1">Multi-pass membrane protein</topology>
    </subcellularLocation>
</comment>
<keyword evidence="10 13" id="KW-0472">Membrane</keyword>
<evidence type="ECO:0000256" key="9">
    <source>
        <dbReference type="ARBA" id="ARBA00023065"/>
    </source>
</evidence>
<proteinExistence type="predicted"/>
<keyword evidence="6" id="KW-0851">Voltage-gated channel</keyword>
<dbReference type="GO" id="GO:0005251">
    <property type="term" value="F:delayed rectifier potassium channel activity"/>
    <property type="evidence" value="ECO:0007669"/>
    <property type="project" value="TreeGrafter"/>
</dbReference>
<dbReference type="Gene3D" id="3.30.710.10">
    <property type="entry name" value="Potassium Channel Kv1.1, Chain A"/>
    <property type="match status" value="1"/>
</dbReference>
<dbReference type="InterPro" id="IPR028325">
    <property type="entry name" value="VG_K_chnl"/>
</dbReference>
<dbReference type="GO" id="GO:0008076">
    <property type="term" value="C:voltage-gated potassium channel complex"/>
    <property type="evidence" value="ECO:0007669"/>
    <property type="project" value="InterPro"/>
</dbReference>
<keyword evidence="8 13" id="KW-1133">Transmembrane helix</keyword>
<evidence type="ECO:0000256" key="2">
    <source>
        <dbReference type="ARBA" id="ARBA00022448"/>
    </source>
</evidence>